<sequence length="133" mass="14626">MARFVSYLPPEKLKELRENANAIVAPGKGILAADESTATIGKRFAAINLENTEENRRAYRELLFTTDPEFAKHISGVILFHETVYQKTKDGKPFVELLRERGVLPGIKVDLGVVPLGGTADECTTQGLDNLAQ</sequence>
<dbReference type="AlphaFoldDB" id="A0A0R3WVK1"/>
<evidence type="ECO:0000313" key="7">
    <source>
        <dbReference type="Proteomes" id="UP000274429"/>
    </source>
</evidence>
<dbReference type="WBParaSite" id="TTAC_0000479101-mRNA-1">
    <property type="protein sequence ID" value="TTAC_0000479101-mRNA-1"/>
    <property type="gene ID" value="TTAC_0000479101"/>
</dbReference>
<evidence type="ECO:0000256" key="3">
    <source>
        <dbReference type="ARBA" id="ARBA00013068"/>
    </source>
</evidence>
<keyword evidence="5" id="KW-0456">Lyase</keyword>
<comment type="pathway">
    <text evidence="1">Carbohydrate degradation; glycolysis; D-glyceraldehyde 3-phosphate and glycerone phosphate from D-glucose: step 4/4.</text>
</comment>
<dbReference type="InterPro" id="IPR013785">
    <property type="entry name" value="Aldolase_TIM"/>
</dbReference>
<reference evidence="8" key="1">
    <citation type="submission" date="2017-02" db="UniProtKB">
        <authorList>
            <consortium name="WormBaseParasite"/>
        </authorList>
    </citation>
    <scope>IDENTIFICATION</scope>
</reference>
<evidence type="ECO:0000256" key="1">
    <source>
        <dbReference type="ARBA" id="ARBA00004714"/>
    </source>
</evidence>
<dbReference type="PANTHER" id="PTHR11627">
    <property type="entry name" value="FRUCTOSE-BISPHOSPHATE ALDOLASE"/>
    <property type="match status" value="1"/>
</dbReference>
<evidence type="ECO:0000313" key="8">
    <source>
        <dbReference type="WBParaSite" id="TTAC_0000479101-mRNA-1"/>
    </source>
</evidence>
<dbReference type="GO" id="GO:0004332">
    <property type="term" value="F:fructose-bisphosphate aldolase activity"/>
    <property type="evidence" value="ECO:0007669"/>
    <property type="project" value="UniProtKB-EC"/>
</dbReference>
<dbReference type="GO" id="GO:0006096">
    <property type="term" value="P:glycolytic process"/>
    <property type="evidence" value="ECO:0007669"/>
    <property type="project" value="UniProtKB-UniPathway"/>
</dbReference>
<dbReference type="STRING" id="6205.A0A0R3WVK1"/>
<dbReference type="EC" id="4.1.2.13" evidence="3"/>
<organism evidence="8">
    <name type="scientific">Hydatigena taeniaeformis</name>
    <name type="common">Feline tapeworm</name>
    <name type="synonym">Taenia taeniaeformis</name>
    <dbReference type="NCBI Taxonomy" id="6205"/>
    <lineage>
        <taxon>Eukaryota</taxon>
        <taxon>Metazoa</taxon>
        <taxon>Spiralia</taxon>
        <taxon>Lophotrochozoa</taxon>
        <taxon>Platyhelminthes</taxon>
        <taxon>Cestoda</taxon>
        <taxon>Eucestoda</taxon>
        <taxon>Cyclophyllidea</taxon>
        <taxon>Taeniidae</taxon>
        <taxon>Hydatigera</taxon>
    </lineage>
</organism>
<dbReference type="Pfam" id="PF00274">
    <property type="entry name" value="Glycolytic"/>
    <property type="match status" value="1"/>
</dbReference>
<proteinExistence type="inferred from homology"/>
<name>A0A0R3WVK1_HYDTA</name>
<accession>A0A0R3WVK1</accession>
<evidence type="ECO:0000256" key="4">
    <source>
        <dbReference type="ARBA" id="ARBA00023152"/>
    </source>
</evidence>
<dbReference type="OrthoDB" id="36455at2759"/>
<keyword evidence="4" id="KW-0324">Glycolysis</keyword>
<reference evidence="6 7" key="2">
    <citation type="submission" date="2018-11" db="EMBL/GenBank/DDBJ databases">
        <authorList>
            <consortium name="Pathogen Informatics"/>
        </authorList>
    </citation>
    <scope>NUCLEOTIDE SEQUENCE [LARGE SCALE GENOMIC DNA]</scope>
</reference>
<evidence type="ECO:0000256" key="2">
    <source>
        <dbReference type="ARBA" id="ARBA00010387"/>
    </source>
</evidence>
<evidence type="ECO:0000256" key="5">
    <source>
        <dbReference type="ARBA" id="ARBA00023239"/>
    </source>
</evidence>
<dbReference type="SUPFAM" id="SSF51569">
    <property type="entry name" value="Aldolase"/>
    <property type="match status" value="1"/>
</dbReference>
<dbReference type="UniPathway" id="UPA00109">
    <property type="reaction ID" value="UER00183"/>
</dbReference>
<protein>
    <recommendedName>
        <fullName evidence="3">fructose-bisphosphate aldolase</fullName>
        <ecNumber evidence="3">4.1.2.13</ecNumber>
    </recommendedName>
</protein>
<dbReference type="EMBL" id="UYWX01005303">
    <property type="protein sequence ID" value="VDM25624.1"/>
    <property type="molecule type" value="Genomic_DNA"/>
</dbReference>
<dbReference type="Gene3D" id="3.20.20.70">
    <property type="entry name" value="Aldolase class I"/>
    <property type="match status" value="1"/>
</dbReference>
<keyword evidence="7" id="KW-1185">Reference proteome</keyword>
<comment type="similarity">
    <text evidence="2">Belongs to the class I fructose-bisphosphate aldolase family.</text>
</comment>
<dbReference type="InterPro" id="IPR000741">
    <property type="entry name" value="FBA_I"/>
</dbReference>
<gene>
    <name evidence="6" type="ORF">TTAC_LOCUS4776</name>
</gene>
<evidence type="ECO:0000313" key="6">
    <source>
        <dbReference type="EMBL" id="VDM25624.1"/>
    </source>
</evidence>
<dbReference type="Proteomes" id="UP000274429">
    <property type="component" value="Unassembled WGS sequence"/>
</dbReference>